<accession>A0AAV9BKP3</accession>
<dbReference type="GO" id="GO:0009658">
    <property type="term" value="P:chloroplast organization"/>
    <property type="evidence" value="ECO:0007669"/>
    <property type="project" value="InterPro"/>
</dbReference>
<dbReference type="Gene3D" id="1.25.40.10">
    <property type="entry name" value="Tetratricopeptide repeat domain"/>
    <property type="match status" value="1"/>
</dbReference>
<dbReference type="PANTHER" id="PTHR47594:SF4">
    <property type="entry name" value="OS04G0475500 PROTEIN"/>
    <property type="match status" value="1"/>
</dbReference>
<dbReference type="InterPro" id="IPR011990">
    <property type="entry name" value="TPR-like_helical_dom_sf"/>
</dbReference>
<name>A0AAV9BKP3_ACOGR</name>
<comment type="caution">
    <text evidence="2">The sequence shown here is derived from an EMBL/GenBank/DDBJ whole genome shotgun (WGS) entry which is preliminary data.</text>
</comment>
<dbReference type="InterPro" id="IPR044190">
    <property type="entry name" value="THA8-like"/>
</dbReference>
<dbReference type="Pfam" id="PF01535">
    <property type="entry name" value="PPR"/>
    <property type="match status" value="1"/>
</dbReference>
<dbReference type="AlphaFoldDB" id="A0AAV9BKP3"/>
<reference evidence="2" key="2">
    <citation type="submission" date="2023-06" db="EMBL/GenBank/DDBJ databases">
        <authorList>
            <person name="Ma L."/>
            <person name="Liu K.-W."/>
            <person name="Li Z."/>
            <person name="Hsiao Y.-Y."/>
            <person name="Qi Y."/>
            <person name="Fu T."/>
            <person name="Tang G."/>
            <person name="Zhang D."/>
            <person name="Sun W.-H."/>
            <person name="Liu D.-K."/>
            <person name="Li Y."/>
            <person name="Chen G.-Z."/>
            <person name="Liu X.-D."/>
            <person name="Liao X.-Y."/>
            <person name="Jiang Y.-T."/>
            <person name="Yu X."/>
            <person name="Hao Y."/>
            <person name="Huang J."/>
            <person name="Zhao X.-W."/>
            <person name="Ke S."/>
            <person name="Chen Y.-Y."/>
            <person name="Wu W.-L."/>
            <person name="Hsu J.-L."/>
            <person name="Lin Y.-F."/>
            <person name="Huang M.-D."/>
            <person name="Li C.-Y."/>
            <person name="Huang L."/>
            <person name="Wang Z.-W."/>
            <person name="Zhao X."/>
            <person name="Zhong W.-Y."/>
            <person name="Peng D.-H."/>
            <person name="Ahmad S."/>
            <person name="Lan S."/>
            <person name="Zhang J.-S."/>
            <person name="Tsai W.-C."/>
            <person name="Van De Peer Y."/>
            <person name="Liu Z.-J."/>
        </authorList>
    </citation>
    <scope>NUCLEOTIDE SEQUENCE</scope>
    <source>
        <strain evidence="2">SCP</strain>
        <tissue evidence="2">Leaves</tissue>
    </source>
</reference>
<dbReference type="InterPro" id="IPR002885">
    <property type="entry name" value="PPR_rpt"/>
</dbReference>
<protein>
    <submittedName>
        <fullName evidence="2">Pentatricopeptide repeat-containing protein</fullName>
    </submittedName>
</protein>
<evidence type="ECO:0000313" key="3">
    <source>
        <dbReference type="Proteomes" id="UP001179952"/>
    </source>
</evidence>
<dbReference type="GO" id="GO:0003723">
    <property type="term" value="F:RNA binding"/>
    <property type="evidence" value="ECO:0007669"/>
    <property type="project" value="InterPro"/>
</dbReference>
<dbReference type="EMBL" id="JAUJYN010000002">
    <property type="protein sequence ID" value="KAK1277256.1"/>
    <property type="molecule type" value="Genomic_DNA"/>
</dbReference>
<gene>
    <name evidence="2" type="ORF">QJS04_geneDACA015847</name>
</gene>
<dbReference type="Proteomes" id="UP001179952">
    <property type="component" value="Unassembled WGS sequence"/>
</dbReference>
<dbReference type="GO" id="GO:0000373">
    <property type="term" value="P:Group II intron splicing"/>
    <property type="evidence" value="ECO:0007669"/>
    <property type="project" value="InterPro"/>
</dbReference>
<evidence type="ECO:0000256" key="1">
    <source>
        <dbReference type="ARBA" id="ARBA00022737"/>
    </source>
</evidence>
<keyword evidence="1" id="KW-0677">Repeat</keyword>
<sequence>MQCVQIRLSPVVLRPPLTRIPRRVLVITMRDKGKNRRPIQRGRYLTTEAIQAVQALKWAVTAEARTTDGGASSCSSSSTVKRVIDLKVRRLVKLDLVSVLNELLSQNEGLLALQVFEEIRKEHWYKPQFSVYVNMISVLASNGLYEKVEVLCSYLKSEDLEADIEGFNSVLVALMDFGITKTAMECFRLMKLVACEPDESTFKILINGLESKGELNVSEFVREEAVSRFGPSLDF</sequence>
<evidence type="ECO:0000313" key="2">
    <source>
        <dbReference type="EMBL" id="KAK1277256.1"/>
    </source>
</evidence>
<reference evidence="2" key="1">
    <citation type="journal article" date="2023" name="Nat. Commun.">
        <title>Diploid and tetraploid genomes of Acorus and the evolution of monocots.</title>
        <authorList>
            <person name="Ma L."/>
            <person name="Liu K.W."/>
            <person name="Li Z."/>
            <person name="Hsiao Y.Y."/>
            <person name="Qi Y."/>
            <person name="Fu T."/>
            <person name="Tang G.D."/>
            <person name="Zhang D."/>
            <person name="Sun W.H."/>
            <person name="Liu D.K."/>
            <person name="Li Y."/>
            <person name="Chen G.Z."/>
            <person name="Liu X.D."/>
            <person name="Liao X.Y."/>
            <person name="Jiang Y.T."/>
            <person name="Yu X."/>
            <person name="Hao Y."/>
            <person name="Huang J."/>
            <person name="Zhao X.W."/>
            <person name="Ke S."/>
            <person name="Chen Y.Y."/>
            <person name="Wu W.L."/>
            <person name="Hsu J.L."/>
            <person name="Lin Y.F."/>
            <person name="Huang M.D."/>
            <person name="Li C.Y."/>
            <person name="Huang L."/>
            <person name="Wang Z.W."/>
            <person name="Zhao X."/>
            <person name="Zhong W.Y."/>
            <person name="Peng D.H."/>
            <person name="Ahmad S."/>
            <person name="Lan S."/>
            <person name="Zhang J.S."/>
            <person name="Tsai W.C."/>
            <person name="Van de Peer Y."/>
            <person name="Liu Z.J."/>
        </authorList>
    </citation>
    <scope>NUCLEOTIDE SEQUENCE</scope>
    <source>
        <strain evidence="2">SCP</strain>
    </source>
</reference>
<dbReference type="Pfam" id="PF13041">
    <property type="entry name" value="PPR_2"/>
    <property type="match status" value="1"/>
</dbReference>
<dbReference type="PANTHER" id="PTHR47594">
    <property type="entry name" value="PPR CONTAINING PLANT-LIKE PROTEIN"/>
    <property type="match status" value="1"/>
</dbReference>
<keyword evidence="3" id="KW-1185">Reference proteome</keyword>
<proteinExistence type="predicted"/>
<organism evidence="2 3">
    <name type="scientific">Acorus gramineus</name>
    <name type="common">Dwarf sweet flag</name>
    <dbReference type="NCBI Taxonomy" id="55184"/>
    <lineage>
        <taxon>Eukaryota</taxon>
        <taxon>Viridiplantae</taxon>
        <taxon>Streptophyta</taxon>
        <taxon>Embryophyta</taxon>
        <taxon>Tracheophyta</taxon>
        <taxon>Spermatophyta</taxon>
        <taxon>Magnoliopsida</taxon>
        <taxon>Liliopsida</taxon>
        <taxon>Acoraceae</taxon>
        <taxon>Acorus</taxon>
    </lineage>
</organism>